<dbReference type="SUPFAM" id="SSF51182">
    <property type="entry name" value="RmlC-like cupins"/>
    <property type="match status" value="1"/>
</dbReference>
<protein>
    <submittedName>
        <fullName evidence="2">Nuclear transport factor 2 family protein</fullName>
    </submittedName>
</protein>
<dbReference type="Gene3D" id="3.10.450.50">
    <property type="match status" value="1"/>
</dbReference>
<keyword evidence="3" id="KW-1185">Reference proteome</keyword>
<dbReference type="SUPFAM" id="SSF54427">
    <property type="entry name" value="NTF2-like"/>
    <property type="match status" value="1"/>
</dbReference>
<dbReference type="InterPro" id="IPR011051">
    <property type="entry name" value="RmlC_Cupin_sf"/>
</dbReference>
<gene>
    <name evidence="2" type="ORF">EAS64_27785</name>
</gene>
<dbReference type="OrthoDB" id="161242at2"/>
<dbReference type="Pfam" id="PF12680">
    <property type="entry name" value="SnoaL_2"/>
    <property type="match status" value="1"/>
</dbReference>
<reference evidence="2 3" key="1">
    <citation type="submission" date="2018-11" db="EMBL/GenBank/DDBJ databases">
        <title>Trebonia kvetii gen.nov., sp.nov., a novel acidophilic actinobacterium, and proposal of the new actinobacterial family Treboniaceae fam. nov.</title>
        <authorList>
            <person name="Rapoport D."/>
            <person name="Sagova-Mareckova M."/>
            <person name="Sedlacek I."/>
            <person name="Provaznik J."/>
            <person name="Kralova S."/>
            <person name="Pavlinic D."/>
            <person name="Benes V."/>
            <person name="Kopecky J."/>
        </authorList>
    </citation>
    <scope>NUCLEOTIDE SEQUENCE [LARGE SCALE GENOMIC DNA]</scope>
    <source>
        <strain evidence="2 3">15Tr583</strain>
    </source>
</reference>
<sequence>MSSVAGGTLDLDALRQGMEGRDLEAVMSLYADDAEISIVDQRHSPSHPQVLHGRDQIRMFMSDVFGRDITHHVDHIVAGNGTVSFLERCEYPDGSRVLASTVLDVDAGRIVRQEEVQAWDAGMPEPGYRDFAQPDEVRTFEKGRMELIHTPAGDVGRMVLSPGWRWSEHVRPIAGTELCQAAHTGYQLSGRMRIQLADGTTFDAGPGQVGSVPPGHDAWVIGDETVVLLDWAGATNYAQG</sequence>
<name>A0A6P2BUC5_9ACTN</name>
<dbReference type="EMBL" id="RPFW01000005">
    <property type="protein sequence ID" value="TVZ02580.1"/>
    <property type="molecule type" value="Genomic_DNA"/>
</dbReference>
<evidence type="ECO:0000259" key="1">
    <source>
        <dbReference type="Pfam" id="PF12680"/>
    </source>
</evidence>
<evidence type="ECO:0000313" key="2">
    <source>
        <dbReference type="EMBL" id="TVZ02580.1"/>
    </source>
</evidence>
<dbReference type="Proteomes" id="UP000460272">
    <property type="component" value="Unassembled WGS sequence"/>
</dbReference>
<feature type="domain" description="SnoaL-like" evidence="1">
    <location>
        <begin position="16"/>
        <end position="112"/>
    </location>
</feature>
<accession>A0A6P2BUC5</accession>
<evidence type="ECO:0000313" key="3">
    <source>
        <dbReference type="Proteomes" id="UP000460272"/>
    </source>
</evidence>
<dbReference type="CDD" id="cd06990">
    <property type="entry name" value="cupin_DUF861"/>
    <property type="match status" value="1"/>
</dbReference>
<dbReference type="InterPro" id="IPR032710">
    <property type="entry name" value="NTF2-like_dom_sf"/>
</dbReference>
<dbReference type="AlphaFoldDB" id="A0A6P2BUC5"/>
<dbReference type="Gene3D" id="2.60.120.10">
    <property type="entry name" value="Jelly Rolls"/>
    <property type="match status" value="1"/>
</dbReference>
<organism evidence="2 3">
    <name type="scientific">Trebonia kvetii</name>
    <dbReference type="NCBI Taxonomy" id="2480626"/>
    <lineage>
        <taxon>Bacteria</taxon>
        <taxon>Bacillati</taxon>
        <taxon>Actinomycetota</taxon>
        <taxon>Actinomycetes</taxon>
        <taxon>Streptosporangiales</taxon>
        <taxon>Treboniaceae</taxon>
        <taxon>Trebonia</taxon>
    </lineage>
</organism>
<dbReference type="InterPro" id="IPR014710">
    <property type="entry name" value="RmlC-like_jellyroll"/>
</dbReference>
<comment type="caution">
    <text evidence="2">The sequence shown here is derived from an EMBL/GenBank/DDBJ whole genome shotgun (WGS) entry which is preliminary data.</text>
</comment>
<proteinExistence type="predicted"/>
<dbReference type="InterPro" id="IPR037401">
    <property type="entry name" value="SnoaL-like"/>
</dbReference>